<keyword evidence="8" id="KW-0175">Coiled coil</keyword>
<evidence type="ECO:0000256" key="2">
    <source>
        <dbReference type="ARBA" id="ARBA00007613"/>
    </source>
</evidence>
<dbReference type="GO" id="GO:0009279">
    <property type="term" value="C:cell outer membrane"/>
    <property type="evidence" value="ECO:0007669"/>
    <property type="project" value="UniProtKB-SubCell"/>
</dbReference>
<feature type="coiled-coil region" evidence="8">
    <location>
        <begin position="160"/>
        <end position="187"/>
    </location>
</feature>
<keyword evidence="3" id="KW-0813">Transport</keyword>
<evidence type="ECO:0000256" key="9">
    <source>
        <dbReference type="SAM" id="MobiDB-lite"/>
    </source>
</evidence>
<dbReference type="AlphaFoldDB" id="A0A143DG16"/>
<protein>
    <recommendedName>
        <fullName evidence="12">Type I secretion protein TolC</fullName>
    </recommendedName>
</protein>
<evidence type="ECO:0000256" key="7">
    <source>
        <dbReference type="ARBA" id="ARBA00023237"/>
    </source>
</evidence>
<feature type="region of interest" description="Disordered" evidence="9">
    <location>
        <begin position="42"/>
        <end position="69"/>
    </location>
</feature>
<evidence type="ECO:0000313" key="11">
    <source>
        <dbReference type="Proteomes" id="UP000076066"/>
    </source>
</evidence>
<proteinExistence type="inferred from homology"/>
<evidence type="ECO:0000256" key="6">
    <source>
        <dbReference type="ARBA" id="ARBA00023136"/>
    </source>
</evidence>
<feature type="coiled-coil region" evidence="8">
    <location>
        <begin position="294"/>
        <end position="353"/>
    </location>
</feature>
<comment type="subcellular location">
    <subcellularLocation>
        <location evidence="1">Cell outer membrane</location>
    </subcellularLocation>
</comment>
<dbReference type="InterPro" id="IPR003423">
    <property type="entry name" value="OMP_efflux"/>
</dbReference>
<dbReference type="NCBIfam" id="TIGR01844">
    <property type="entry name" value="type_I_sec_TolC"/>
    <property type="match status" value="1"/>
</dbReference>
<dbReference type="EMBL" id="CP014525">
    <property type="protein sequence ID" value="AMW35657.1"/>
    <property type="molecule type" value="Genomic_DNA"/>
</dbReference>
<comment type="similarity">
    <text evidence="2">Belongs to the outer membrane factor (OMF) (TC 1.B.17) family.</text>
</comment>
<evidence type="ECO:0000256" key="3">
    <source>
        <dbReference type="ARBA" id="ARBA00022448"/>
    </source>
</evidence>
<evidence type="ECO:0000256" key="1">
    <source>
        <dbReference type="ARBA" id="ARBA00004442"/>
    </source>
</evidence>
<evidence type="ECO:0000256" key="5">
    <source>
        <dbReference type="ARBA" id="ARBA00022692"/>
    </source>
</evidence>
<dbReference type="Pfam" id="PF02321">
    <property type="entry name" value="OEP"/>
    <property type="match status" value="2"/>
</dbReference>
<dbReference type="InterPro" id="IPR051906">
    <property type="entry name" value="TolC-like"/>
</dbReference>
<dbReference type="STRING" id="1549855.AY555_08370"/>
<dbReference type="Gene3D" id="1.20.1600.10">
    <property type="entry name" value="Outer membrane efflux proteins (OEP)"/>
    <property type="match status" value="1"/>
</dbReference>
<dbReference type="InterPro" id="IPR010130">
    <property type="entry name" value="T1SS_OMP_TolC"/>
</dbReference>
<dbReference type="GO" id="GO:0015562">
    <property type="term" value="F:efflux transmembrane transporter activity"/>
    <property type="evidence" value="ECO:0007669"/>
    <property type="project" value="InterPro"/>
</dbReference>
<dbReference type="SUPFAM" id="SSF56954">
    <property type="entry name" value="Outer membrane efflux proteins (OEP)"/>
    <property type="match status" value="1"/>
</dbReference>
<dbReference type="GO" id="GO:0015288">
    <property type="term" value="F:porin activity"/>
    <property type="evidence" value="ECO:0007669"/>
    <property type="project" value="TreeGrafter"/>
</dbReference>
<evidence type="ECO:0008006" key="12">
    <source>
        <dbReference type="Google" id="ProtNLM"/>
    </source>
</evidence>
<evidence type="ECO:0000256" key="8">
    <source>
        <dbReference type="SAM" id="Coils"/>
    </source>
</evidence>
<keyword evidence="11" id="KW-1185">Reference proteome</keyword>
<reference evidence="10 11" key="1">
    <citation type="submission" date="2016-02" db="EMBL/GenBank/DDBJ databases">
        <title>Complete Genome of H5569, the type strain of the newly described species Haematospirillium jordaniae.</title>
        <authorList>
            <person name="Nicholson A.C."/>
            <person name="Humrighouse B.W."/>
            <person name="Loparov V."/>
            <person name="McQuiston J.R."/>
        </authorList>
    </citation>
    <scope>NUCLEOTIDE SEQUENCE [LARGE SCALE GENOMIC DNA]</scope>
    <source>
        <strain evidence="10 11">H5569</strain>
    </source>
</reference>
<keyword evidence="4" id="KW-1134">Transmembrane beta strand</keyword>
<dbReference type="PANTHER" id="PTHR30026">
    <property type="entry name" value="OUTER MEMBRANE PROTEIN TOLC"/>
    <property type="match status" value="1"/>
</dbReference>
<keyword evidence="7" id="KW-0998">Cell outer membrane</keyword>
<organism evidence="10 11">
    <name type="scientific">Haematospirillum jordaniae</name>
    <dbReference type="NCBI Taxonomy" id="1549855"/>
    <lineage>
        <taxon>Bacteria</taxon>
        <taxon>Pseudomonadati</taxon>
        <taxon>Pseudomonadota</taxon>
        <taxon>Alphaproteobacteria</taxon>
        <taxon>Rhodospirillales</taxon>
        <taxon>Novispirillaceae</taxon>
        <taxon>Haematospirillum</taxon>
    </lineage>
</organism>
<name>A0A143DG16_9PROT</name>
<keyword evidence="5" id="KW-0812">Transmembrane</keyword>
<evidence type="ECO:0000313" key="10">
    <source>
        <dbReference type="EMBL" id="AMW35657.1"/>
    </source>
</evidence>
<evidence type="ECO:0000256" key="4">
    <source>
        <dbReference type="ARBA" id="ARBA00022452"/>
    </source>
</evidence>
<dbReference type="PANTHER" id="PTHR30026:SF22">
    <property type="entry name" value="OUTER MEMBRANE EFFLUX PROTEIN"/>
    <property type="match status" value="1"/>
</dbReference>
<dbReference type="GO" id="GO:1990281">
    <property type="term" value="C:efflux pump complex"/>
    <property type="evidence" value="ECO:0007669"/>
    <property type="project" value="TreeGrafter"/>
</dbReference>
<dbReference type="KEGG" id="hjo:AY555_08370"/>
<accession>A0A143DG16</accession>
<dbReference type="Proteomes" id="UP000076066">
    <property type="component" value="Chromosome"/>
</dbReference>
<keyword evidence="6" id="KW-0472">Membrane</keyword>
<sequence>MSLEDALAAAYAGNPELQADRARVRAVDEKVPQALSGWRPRVQLSGTSGYARDHSNTRQSRDGYQSSNPRTVSVKLEQDIFSGFRTVNDTKAAENTVKAARAQLAVTEQTVLQSVAEAYLNVVRDQAVVDLNRNNEQVLARQLEATQDRFRVGELTRTDVSQSEARLAKATADRINAEAQLKASRANFERLVGLPADDMRYPSEPPHLPASLDEAVEASQAMHPNVLAAEFSAEAAQNTVDATGGELMPAVKLQADQTKTYDQSLDGARTKGYRIMAVVDVPLYEAGGATWSRLREAKQKAGQARLQVDDARNKSRELAVRAWESLVASRAQIESIQAQIEAATVALEGVQREAQVGSRTVLDVLDAEQELLNARVSLVTAQRNERVAAHSLLSAVGRLDAKTLGLDVGIYDPIEHYNDVEGAWFGS</sequence>
<gene>
    <name evidence="10" type="ORF">AY555_08370</name>
</gene>
<feature type="compositionally biased region" description="Basic and acidic residues" evidence="9">
    <location>
        <begin position="51"/>
        <end position="61"/>
    </location>
</feature>